<dbReference type="OrthoDB" id="3634743at2"/>
<dbReference type="SUPFAM" id="SSF46785">
    <property type="entry name" value="Winged helix' DNA-binding domain"/>
    <property type="match status" value="1"/>
</dbReference>
<organism evidence="2 3">
    <name type="scientific">Amycolatopsis tolypomycina</name>
    <dbReference type="NCBI Taxonomy" id="208445"/>
    <lineage>
        <taxon>Bacteria</taxon>
        <taxon>Bacillati</taxon>
        <taxon>Actinomycetota</taxon>
        <taxon>Actinomycetes</taxon>
        <taxon>Pseudonocardiales</taxon>
        <taxon>Pseudonocardiaceae</taxon>
        <taxon>Amycolatopsis</taxon>
    </lineage>
</organism>
<evidence type="ECO:0000313" key="2">
    <source>
        <dbReference type="EMBL" id="SED75379.1"/>
    </source>
</evidence>
<dbReference type="STRING" id="208445.SAMN04489727_9231"/>
<dbReference type="EMBL" id="FNSO01000004">
    <property type="protein sequence ID" value="SED75379.1"/>
    <property type="molecule type" value="Genomic_DNA"/>
</dbReference>
<accession>A0A1H5D975</accession>
<proteinExistence type="predicted"/>
<feature type="domain" description="Helix-turn-helix type 11" evidence="1">
    <location>
        <begin position="25"/>
        <end position="82"/>
    </location>
</feature>
<reference evidence="3" key="1">
    <citation type="submission" date="2016-10" db="EMBL/GenBank/DDBJ databases">
        <authorList>
            <person name="Varghese N."/>
            <person name="Submissions S."/>
        </authorList>
    </citation>
    <scope>NUCLEOTIDE SEQUENCE [LARGE SCALE GENOMIC DNA]</scope>
    <source>
        <strain evidence="3">DSM 44544</strain>
    </source>
</reference>
<name>A0A1H5D975_9PSEU</name>
<dbReference type="InterPro" id="IPR036388">
    <property type="entry name" value="WH-like_DNA-bd_sf"/>
</dbReference>
<dbReference type="InterPro" id="IPR051534">
    <property type="entry name" value="CBASS_pafABC_assoc_protein"/>
</dbReference>
<dbReference type="Proteomes" id="UP000199622">
    <property type="component" value="Unassembled WGS sequence"/>
</dbReference>
<keyword evidence="3" id="KW-1185">Reference proteome</keyword>
<evidence type="ECO:0000259" key="1">
    <source>
        <dbReference type="Pfam" id="PF08279"/>
    </source>
</evidence>
<dbReference type="Pfam" id="PF08279">
    <property type="entry name" value="HTH_11"/>
    <property type="match status" value="1"/>
</dbReference>
<dbReference type="Gene3D" id="1.10.10.10">
    <property type="entry name" value="Winged helix-like DNA-binding domain superfamily/Winged helix DNA-binding domain"/>
    <property type="match status" value="1"/>
</dbReference>
<dbReference type="InterPro" id="IPR036390">
    <property type="entry name" value="WH_DNA-bd_sf"/>
</dbReference>
<dbReference type="PANTHER" id="PTHR34580">
    <property type="match status" value="1"/>
</dbReference>
<dbReference type="AlphaFoldDB" id="A0A1H5D975"/>
<sequence length="129" mass="13663">MDRLVGSGRYPGMTQLHQAVPLVERQHALIEEMRARAPRFVTGRVLAERTGTTVRTVERDVTRLRAAGVPVEVKRGAGGGYRLTMPAVVPPVSFSPGEIAALVASLVALGPYTSATAAAALGKLLTAFR</sequence>
<dbReference type="RefSeq" id="WP_091318750.1">
    <property type="nucleotide sequence ID" value="NZ_FNSO01000004.1"/>
</dbReference>
<dbReference type="PANTHER" id="PTHR34580:SF3">
    <property type="entry name" value="PROTEIN PAFB"/>
    <property type="match status" value="1"/>
</dbReference>
<evidence type="ECO:0000313" key="3">
    <source>
        <dbReference type="Proteomes" id="UP000199622"/>
    </source>
</evidence>
<gene>
    <name evidence="2" type="ORF">SAMN04489727_9231</name>
</gene>
<dbReference type="InterPro" id="IPR013196">
    <property type="entry name" value="HTH_11"/>
</dbReference>
<protein>
    <submittedName>
        <fullName evidence="2">HTH domain-containing protein</fullName>
    </submittedName>
</protein>